<keyword evidence="2" id="KW-0645">Protease</keyword>
<gene>
    <name evidence="4" type="ORF">A2V69_02020</name>
</gene>
<evidence type="ECO:0000259" key="3">
    <source>
        <dbReference type="Pfam" id="PF10502"/>
    </source>
</evidence>
<dbReference type="AlphaFoldDB" id="A0A1G2F275"/>
<feature type="active site" evidence="1">
    <location>
        <position position="57"/>
    </location>
</feature>
<proteinExistence type="inferred from homology"/>
<reference evidence="4 5" key="1">
    <citation type="journal article" date="2016" name="Nat. Commun.">
        <title>Thousands of microbial genomes shed light on interconnected biogeochemical processes in an aquifer system.</title>
        <authorList>
            <person name="Anantharaman K."/>
            <person name="Brown C.T."/>
            <person name="Hug L.A."/>
            <person name="Sharon I."/>
            <person name="Castelle C.J."/>
            <person name="Probst A.J."/>
            <person name="Thomas B.C."/>
            <person name="Singh A."/>
            <person name="Wilkins M.J."/>
            <person name="Karaoz U."/>
            <person name="Brodie E.L."/>
            <person name="Williams K.H."/>
            <person name="Hubbard S.S."/>
            <person name="Banfield J.F."/>
        </authorList>
    </citation>
    <scope>NUCLEOTIDE SEQUENCE [LARGE SCALE GENOMIC DNA]</scope>
</reference>
<dbReference type="GO" id="GO:0004252">
    <property type="term" value="F:serine-type endopeptidase activity"/>
    <property type="evidence" value="ECO:0007669"/>
    <property type="project" value="InterPro"/>
</dbReference>
<comment type="subcellular location">
    <subcellularLocation>
        <location evidence="2">Membrane</location>
        <topology evidence="2">Single-pass type II membrane protein</topology>
    </subcellularLocation>
</comment>
<sequence>MLIQGNKKKIFLILFLLLLVAIYIRLTANRLTTNRTVGPEDAQCQITEKKFEVRGVSLSGVLEPGTTIDVWLNYYQCHQVKRGDLVLYKINPQIDPIIKIVKGIPGDNIRLEGRDGKFWNILVNDKALTVSQGEPYQINEKAADLIGLYIKDYHGVIPPKSYLLMGNMVSGSVDSTRFGLVDISDIIGRAVAD</sequence>
<evidence type="ECO:0000313" key="4">
    <source>
        <dbReference type="EMBL" id="OGZ32037.1"/>
    </source>
</evidence>
<accession>A0A1G2F275</accession>
<comment type="caution">
    <text evidence="4">The sequence shown here is derived from an EMBL/GenBank/DDBJ whole genome shotgun (WGS) entry which is preliminary data.</text>
</comment>
<dbReference type="SUPFAM" id="SSF51306">
    <property type="entry name" value="LexA/Signal peptidase"/>
    <property type="match status" value="1"/>
</dbReference>
<dbReference type="GO" id="GO:0009003">
    <property type="term" value="F:signal peptidase activity"/>
    <property type="evidence" value="ECO:0007669"/>
    <property type="project" value="UniProtKB-EC"/>
</dbReference>
<protein>
    <recommendedName>
        <fullName evidence="2">Signal peptidase I</fullName>
        <ecNumber evidence="2">3.4.21.89</ecNumber>
    </recommendedName>
</protein>
<dbReference type="GO" id="GO:0016020">
    <property type="term" value="C:membrane"/>
    <property type="evidence" value="ECO:0007669"/>
    <property type="project" value="UniProtKB-SubCell"/>
</dbReference>
<dbReference type="InterPro" id="IPR036286">
    <property type="entry name" value="LexA/Signal_pep-like_sf"/>
</dbReference>
<dbReference type="STRING" id="1801990.A2V69_02020"/>
<dbReference type="GO" id="GO:0006465">
    <property type="term" value="P:signal peptide processing"/>
    <property type="evidence" value="ECO:0007669"/>
    <property type="project" value="InterPro"/>
</dbReference>
<dbReference type="Gene3D" id="2.10.109.10">
    <property type="entry name" value="Umud Fragment, subunit A"/>
    <property type="match status" value="1"/>
</dbReference>
<dbReference type="NCBIfam" id="TIGR02227">
    <property type="entry name" value="sigpep_I_bact"/>
    <property type="match status" value="1"/>
</dbReference>
<feature type="active site" evidence="1">
    <location>
        <position position="99"/>
    </location>
</feature>
<keyword evidence="2" id="KW-0378">Hydrolase</keyword>
<comment type="catalytic activity">
    <reaction evidence="2">
        <text>Cleavage of hydrophobic, N-terminal signal or leader sequences from secreted and periplasmic proteins.</text>
        <dbReference type="EC" id="3.4.21.89"/>
    </reaction>
</comment>
<dbReference type="EC" id="3.4.21.89" evidence="2"/>
<dbReference type="InterPro" id="IPR000223">
    <property type="entry name" value="Pept_S26A_signal_pept_1"/>
</dbReference>
<evidence type="ECO:0000256" key="2">
    <source>
        <dbReference type="RuleBase" id="RU362042"/>
    </source>
</evidence>
<comment type="similarity">
    <text evidence="2">Belongs to the peptidase S26 family.</text>
</comment>
<evidence type="ECO:0000313" key="5">
    <source>
        <dbReference type="Proteomes" id="UP000177810"/>
    </source>
</evidence>
<organism evidence="4 5">
    <name type="scientific">Candidatus Portnoybacteria bacterium RBG_13_40_8</name>
    <dbReference type="NCBI Taxonomy" id="1801990"/>
    <lineage>
        <taxon>Bacteria</taxon>
        <taxon>Candidatus Portnoyibacteriota</taxon>
    </lineage>
</organism>
<name>A0A1G2F275_9BACT</name>
<dbReference type="EMBL" id="MHMT01000027">
    <property type="protein sequence ID" value="OGZ32037.1"/>
    <property type="molecule type" value="Genomic_DNA"/>
</dbReference>
<dbReference type="Pfam" id="PF10502">
    <property type="entry name" value="Peptidase_S26"/>
    <property type="match status" value="1"/>
</dbReference>
<dbReference type="Proteomes" id="UP000177810">
    <property type="component" value="Unassembled WGS sequence"/>
</dbReference>
<dbReference type="InterPro" id="IPR019533">
    <property type="entry name" value="Peptidase_S26"/>
</dbReference>
<feature type="domain" description="Peptidase S26" evidence="3">
    <location>
        <begin position="49"/>
        <end position="191"/>
    </location>
</feature>
<evidence type="ECO:0000256" key="1">
    <source>
        <dbReference type="PIRSR" id="PIRSR600223-1"/>
    </source>
</evidence>